<dbReference type="AlphaFoldDB" id="A0A9P8MMX8"/>
<sequence length="324" mass="35075">MSAADGMASLVARGSCPVAGNGDLYGLGIRIGLYIQMITVQLSGLLSAYFRVEDHIGQGTIIFVLSTLIVLVRLVAASIASASGNGTDPPIEPVEVFPVLTLLLIQVGVCRVSSRNRITMLIWMAELVGLSALYNYFWWRGMDLLPRSCPDDKAFFFAKVSIWGWFRSLNKASAVIAALGTGLVLILYCGAAIYGLVIVVVRFLQGRSSELSAADDAQEQAEERSRALGTVDLLANVGAIVYVEVALKWNGITGVHSLDSPGQFMPFVIALGQLLSVFYSAGKYLLQLHADEHALDQEDGSMLECHHNDKNRYGRGDDAEDIML</sequence>
<name>A0A9P8MMX8_9HYPO</name>
<reference evidence="2" key="1">
    <citation type="submission" date="2021-09" db="EMBL/GenBank/DDBJ databases">
        <title>A high-quality genome of the endoparasitic fungus Hirsutella rhossiliensis with a comparison of Hirsutella genomes reveals transposable elements contributing to genome size variation.</title>
        <authorList>
            <person name="Lin R."/>
            <person name="Jiao Y."/>
            <person name="Sun X."/>
            <person name="Ling J."/>
            <person name="Xie B."/>
            <person name="Cheng X."/>
        </authorList>
    </citation>
    <scope>NUCLEOTIDE SEQUENCE</scope>
    <source>
        <strain evidence="2">HR02</strain>
    </source>
</reference>
<dbReference type="RefSeq" id="XP_044715534.1">
    <property type="nucleotide sequence ID" value="XM_044869583.1"/>
</dbReference>
<dbReference type="Proteomes" id="UP000824596">
    <property type="component" value="Unassembled WGS sequence"/>
</dbReference>
<feature type="transmembrane region" description="Helical" evidence="1">
    <location>
        <begin position="120"/>
        <end position="138"/>
    </location>
</feature>
<evidence type="ECO:0000256" key="1">
    <source>
        <dbReference type="SAM" id="Phobius"/>
    </source>
</evidence>
<accession>A0A9P8MMX8</accession>
<keyword evidence="1" id="KW-1133">Transmembrane helix</keyword>
<keyword evidence="1" id="KW-0472">Membrane</keyword>
<organism evidence="2 3">
    <name type="scientific">Hirsutella rhossiliensis</name>
    <dbReference type="NCBI Taxonomy" id="111463"/>
    <lineage>
        <taxon>Eukaryota</taxon>
        <taxon>Fungi</taxon>
        <taxon>Dikarya</taxon>
        <taxon>Ascomycota</taxon>
        <taxon>Pezizomycotina</taxon>
        <taxon>Sordariomycetes</taxon>
        <taxon>Hypocreomycetidae</taxon>
        <taxon>Hypocreales</taxon>
        <taxon>Ophiocordycipitaceae</taxon>
        <taxon>Hirsutella</taxon>
    </lineage>
</organism>
<feature type="transmembrane region" description="Helical" evidence="1">
    <location>
        <begin position="31"/>
        <end position="50"/>
    </location>
</feature>
<keyword evidence="3" id="KW-1185">Reference proteome</keyword>
<feature type="transmembrane region" description="Helical" evidence="1">
    <location>
        <begin position="96"/>
        <end position="113"/>
    </location>
</feature>
<dbReference type="OrthoDB" id="3945378at2759"/>
<feature type="transmembrane region" description="Helical" evidence="1">
    <location>
        <begin position="174"/>
        <end position="204"/>
    </location>
</feature>
<dbReference type="EMBL" id="JAIZPD010000018">
    <property type="protein sequence ID" value="KAH0958020.1"/>
    <property type="molecule type" value="Genomic_DNA"/>
</dbReference>
<evidence type="ECO:0000313" key="3">
    <source>
        <dbReference type="Proteomes" id="UP000824596"/>
    </source>
</evidence>
<keyword evidence="1" id="KW-0812">Transmembrane</keyword>
<protein>
    <submittedName>
        <fullName evidence="2">Uncharacterized protein</fullName>
    </submittedName>
</protein>
<proteinExistence type="predicted"/>
<evidence type="ECO:0000313" key="2">
    <source>
        <dbReference type="EMBL" id="KAH0958020.1"/>
    </source>
</evidence>
<feature type="transmembrane region" description="Helical" evidence="1">
    <location>
        <begin position="62"/>
        <end position="84"/>
    </location>
</feature>
<dbReference type="GeneID" id="68360241"/>
<gene>
    <name evidence="2" type="ORF">HRG_11113</name>
</gene>
<comment type="caution">
    <text evidence="2">The sequence shown here is derived from an EMBL/GenBank/DDBJ whole genome shotgun (WGS) entry which is preliminary data.</text>
</comment>